<accession>A0ACC6PF86</accession>
<dbReference type="EMBL" id="JBBKAR010000043">
    <property type="protein sequence ID" value="MEJ8305452.1"/>
    <property type="molecule type" value="Genomic_DNA"/>
</dbReference>
<sequence>MNKKHPKELSDSMEAESIVVRGVDHIGITVSDMDQATTFFQKAFGAIVCYNGLTADQEPQQGKQTEQRLGLKPGAKVVQIRMLRIGNSVNLELFRFEDTEQSEPAIASDLGVQHFGFYTDNLDEAVRRFEDAGGTLLSEPSELTGWESGTGDSSEPNRFVYGRTPWGMLIELLSLPKGVRYPDETEAKRWEPND</sequence>
<protein>
    <submittedName>
        <fullName evidence="1">VOC family protein</fullName>
    </submittedName>
</protein>
<dbReference type="Proteomes" id="UP001380953">
    <property type="component" value="Unassembled WGS sequence"/>
</dbReference>
<evidence type="ECO:0000313" key="2">
    <source>
        <dbReference type="Proteomes" id="UP001380953"/>
    </source>
</evidence>
<gene>
    <name evidence="1" type="ORF">WKI47_16200</name>
</gene>
<name>A0ACC6PF86_9BACL</name>
<reference evidence="1" key="1">
    <citation type="submission" date="2024-03" db="EMBL/GenBank/DDBJ databases">
        <title>Whole genome sequecning of epiphytes from Marcgravia umbellata leaves.</title>
        <authorList>
            <person name="Kumar G."/>
            <person name="Savka M.A."/>
        </authorList>
    </citation>
    <scope>NUCLEOTIDE SEQUENCE</scope>
    <source>
        <strain evidence="1">RIT_BL5</strain>
    </source>
</reference>
<evidence type="ECO:0000313" key="1">
    <source>
        <dbReference type="EMBL" id="MEJ8305452.1"/>
    </source>
</evidence>
<organism evidence="1 2">
    <name type="scientific">Saccharibacillus sacchari</name>
    <dbReference type="NCBI Taxonomy" id="456493"/>
    <lineage>
        <taxon>Bacteria</taxon>
        <taxon>Bacillati</taxon>
        <taxon>Bacillota</taxon>
        <taxon>Bacilli</taxon>
        <taxon>Bacillales</taxon>
        <taxon>Paenibacillaceae</taxon>
        <taxon>Saccharibacillus</taxon>
    </lineage>
</organism>
<comment type="caution">
    <text evidence="1">The sequence shown here is derived from an EMBL/GenBank/DDBJ whole genome shotgun (WGS) entry which is preliminary data.</text>
</comment>
<proteinExistence type="predicted"/>
<keyword evidence="2" id="KW-1185">Reference proteome</keyword>